<protein>
    <submittedName>
        <fullName evidence="5">Diguanylate cyclase (GGDEF) domain</fullName>
    </submittedName>
</protein>
<dbReference type="PROSITE" id="PS50883">
    <property type="entry name" value="EAL"/>
    <property type="match status" value="1"/>
</dbReference>
<dbReference type="GO" id="GO:0016020">
    <property type="term" value="C:membrane"/>
    <property type="evidence" value="ECO:0007669"/>
    <property type="project" value="InterPro"/>
</dbReference>
<dbReference type="Pfam" id="PF00672">
    <property type="entry name" value="HAMP"/>
    <property type="match status" value="1"/>
</dbReference>
<dbReference type="Gene3D" id="3.30.450.20">
    <property type="entry name" value="PAS domain"/>
    <property type="match status" value="1"/>
</dbReference>
<dbReference type="InterPro" id="IPR001633">
    <property type="entry name" value="EAL_dom"/>
</dbReference>
<dbReference type="SMART" id="SM00052">
    <property type="entry name" value="EAL"/>
    <property type="match status" value="1"/>
</dbReference>
<dbReference type="InterPro" id="IPR035919">
    <property type="entry name" value="EAL_sf"/>
</dbReference>
<dbReference type="Pfam" id="PF12860">
    <property type="entry name" value="PAS_7"/>
    <property type="match status" value="1"/>
</dbReference>
<dbReference type="Gene3D" id="6.10.340.10">
    <property type="match status" value="1"/>
</dbReference>
<dbReference type="Pfam" id="PF00990">
    <property type="entry name" value="GGDEF"/>
    <property type="match status" value="1"/>
</dbReference>
<feature type="transmembrane region" description="Helical" evidence="1">
    <location>
        <begin position="20"/>
        <end position="39"/>
    </location>
</feature>
<name>A0A0K6HM11_9HYPH</name>
<dbReference type="OrthoDB" id="9814202at2"/>
<keyword evidence="1" id="KW-1133">Transmembrane helix</keyword>
<keyword evidence="1" id="KW-0812">Transmembrane</keyword>
<dbReference type="SUPFAM" id="SSF141868">
    <property type="entry name" value="EAL domain-like"/>
    <property type="match status" value="1"/>
</dbReference>
<dbReference type="CDD" id="cd06225">
    <property type="entry name" value="HAMP"/>
    <property type="match status" value="1"/>
</dbReference>
<keyword evidence="1" id="KW-0472">Membrane</keyword>
<dbReference type="PANTHER" id="PTHR44757:SF2">
    <property type="entry name" value="BIOFILM ARCHITECTURE MAINTENANCE PROTEIN MBAA"/>
    <property type="match status" value="1"/>
</dbReference>
<dbReference type="InterPro" id="IPR029787">
    <property type="entry name" value="Nucleotide_cyclase"/>
</dbReference>
<dbReference type="InterPro" id="IPR003660">
    <property type="entry name" value="HAMP_dom"/>
</dbReference>
<proteinExistence type="predicted"/>
<dbReference type="Pfam" id="PF00563">
    <property type="entry name" value="EAL"/>
    <property type="match status" value="1"/>
</dbReference>
<sequence length="1014" mass="111740">MRFWFSLPLLLRFQRLRIAVAGFGGVLVLLILSLGLVSIRQMQAVSGGMHLMSQATGPLYVDALRATASVQQIAGLSRTLIDECFFRTGGDPALAAFNLRSVDYSELDALDMSIRQRNLETLGQDAIRARDDFKRIQGEVLAVCDQHILNSQERRRVEERIRFNFKRMNATLDRLLEQVDGAVALDERSMREMIGKADGLEAERARLGSAMVENWPVIRLAYDLRKEVERFDASLLGDRYAAGTRNLGETIQNQNLAAQGIGAISRQLMPWLEAQSSFPRTRPLRDAIRAVSSEVEAGGPLETVLQQAITIDRARTDVMRLLRLSEYRLTKAVQKLAIWARKQNEDTTAMITRRIDAGMFTILAVAAFACLACIGAVLAFGAAVARPVERLTRHARALRDAGDAIHPVPEDLIRRPDEIGELGAAFDSLMQSLEAARQDLLASSRQEVKQQFDRLSSAVESIPQGILMCGPDDRVILANGNFRALFDLSEAAVQPGTTRAGVVSACIGQGAQVIADEGPQDQRLAAGLQVTRKRIVQVRDERTIVVTIARTEEGGSVAVYEDVTERQRQEKRIAHLAHHDSLTGLANRILFREKAEEYVARSLATGHPTALLYLDLDQFKTVNDTLGHPVGDRLLVEVAARLRQAIGEEDLIARLGGDEFAIVLHGRRSPAQAAEIADRIIDAIGQPFDISGQCIFVGVSIGIAISPQDGEDADTLLMHADMALYRAKQDGRNIHRFFEMSMDAQIQQRRELELDLRSALAEDQFQLHYQPLYDLNHGQIACFEALIRWPHPERGNIPPCEFIPIAEETGLISAIGSWVLKQACREASSWPSDVRVAVNISPVQFRTRTLVLDVLSALGASGLAASGLEIEVTEGVLLQDTEATLTTLEELRSLGVRIVMNDFGTGYSSLSYLQKFRFDKVKIDRAFVQDIHEGEDKRAVVRAVTSLCASLGIETTAEGVETAAQMEALRREGCSQAQGFFIGRPMPAADVLQLLKASDTPQKQASGMPVRIPA</sequence>
<evidence type="ECO:0000259" key="4">
    <source>
        <dbReference type="PROSITE" id="PS50887"/>
    </source>
</evidence>
<dbReference type="GO" id="GO:0007165">
    <property type="term" value="P:signal transduction"/>
    <property type="evidence" value="ECO:0007669"/>
    <property type="project" value="InterPro"/>
</dbReference>
<keyword evidence="6" id="KW-1185">Reference proteome</keyword>
<dbReference type="SMART" id="SM00304">
    <property type="entry name" value="HAMP"/>
    <property type="match status" value="1"/>
</dbReference>
<feature type="domain" description="HAMP" evidence="3">
    <location>
        <begin position="382"/>
        <end position="438"/>
    </location>
</feature>
<organism evidence="5 6">
    <name type="scientific">Pannonibacter indicus</name>
    <dbReference type="NCBI Taxonomy" id="466044"/>
    <lineage>
        <taxon>Bacteria</taxon>
        <taxon>Pseudomonadati</taxon>
        <taxon>Pseudomonadota</taxon>
        <taxon>Alphaproteobacteria</taxon>
        <taxon>Hyphomicrobiales</taxon>
        <taxon>Stappiaceae</taxon>
        <taxon>Pannonibacter</taxon>
    </lineage>
</organism>
<reference evidence="6" key="1">
    <citation type="submission" date="2015-08" db="EMBL/GenBank/DDBJ databases">
        <authorList>
            <person name="Varghese N."/>
        </authorList>
    </citation>
    <scope>NUCLEOTIDE SEQUENCE [LARGE SCALE GENOMIC DNA]</scope>
    <source>
        <strain evidence="6">DSM 23407</strain>
    </source>
</reference>
<dbReference type="PANTHER" id="PTHR44757">
    <property type="entry name" value="DIGUANYLATE CYCLASE DGCP"/>
    <property type="match status" value="1"/>
</dbReference>
<evidence type="ECO:0000259" key="2">
    <source>
        <dbReference type="PROSITE" id="PS50883"/>
    </source>
</evidence>
<feature type="transmembrane region" description="Helical" evidence="1">
    <location>
        <begin position="360"/>
        <end position="384"/>
    </location>
</feature>
<dbReference type="Gene3D" id="3.20.20.450">
    <property type="entry name" value="EAL domain"/>
    <property type="match status" value="1"/>
</dbReference>
<dbReference type="GO" id="GO:0003824">
    <property type="term" value="F:catalytic activity"/>
    <property type="evidence" value="ECO:0007669"/>
    <property type="project" value="UniProtKB-ARBA"/>
</dbReference>
<feature type="domain" description="GGDEF" evidence="4">
    <location>
        <begin position="607"/>
        <end position="740"/>
    </location>
</feature>
<dbReference type="InterPro" id="IPR035965">
    <property type="entry name" value="PAS-like_dom_sf"/>
</dbReference>
<dbReference type="SUPFAM" id="SSF55073">
    <property type="entry name" value="Nucleotide cyclase"/>
    <property type="match status" value="1"/>
</dbReference>
<evidence type="ECO:0000259" key="3">
    <source>
        <dbReference type="PROSITE" id="PS50885"/>
    </source>
</evidence>
<dbReference type="EMBL" id="CYHE01000001">
    <property type="protein sequence ID" value="CUA91919.1"/>
    <property type="molecule type" value="Genomic_DNA"/>
</dbReference>
<evidence type="ECO:0000256" key="1">
    <source>
        <dbReference type="SAM" id="Phobius"/>
    </source>
</evidence>
<dbReference type="PROSITE" id="PS50887">
    <property type="entry name" value="GGDEF"/>
    <property type="match status" value="1"/>
</dbReference>
<dbReference type="InterPro" id="IPR000160">
    <property type="entry name" value="GGDEF_dom"/>
</dbReference>
<dbReference type="InterPro" id="IPR043128">
    <property type="entry name" value="Rev_trsase/Diguanyl_cyclase"/>
</dbReference>
<dbReference type="SMART" id="SM00267">
    <property type="entry name" value="GGDEF"/>
    <property type="match status" value="1"/>
</dbReference>
<gene>
    <name evidence="5" type="ORF">Ga0061067_101171</name>
</gene>
<dbReference type="PROSITE" id="PS50885">
    <property type="entry name" value="HAMP"/>
    <property type="match status" value="1"/>
</dbReference>
<dbReference type="CDD" id="cd01948">
    <property type="entry name" value="EAL"/>
    <property type="match status" value="1"/>
</dbReference>
<dbReference type="Proteomes" id="UP000183900">
    <property type="component" value="Unassembled WGS sequence"/>
</dbReference>
<dbReference type="Gene3D" id="3.30.70.270">
    <property type="match status" value="1"/>
</dbReference>
<dbReference type="CDD" id="cd01949">
    <property type="entry name" value="GGDEF"/>
    <property type="match status" value="1"/>
</dbReference>
<accession>A0A0K6HM11</accession>
<dbReference type="AlphaFoldDB" id="A0A0K6HM11"/>
<dbReference type="InterPro" id="IPR052155">
    <property type="entry name" value="Biofilm_reg_signaling"/>
</dbReference>
<dbReference type="SUPFAM" id="SSF55785">
    <property type="entry name" value="PYP-like sensor domain (PAS domain)"/>
    <property type="match status" value="1"/>
</dbReference>
<evidence type="ECO:0000313" key="6">
    <source>
        <dbReference type="Proteomes" id="UP000183900"/>
    </source>
</evidence>
<evidence type="ECO:0000313" key="5">
    <source>
        <dbReference type="EMBL" id="CUA91919.1"/>
    </source>
</evidence>
<dbReference type="NCBIfam" id="TIGR00254">
    <property type="entry name" value="GGDEF"/>
    <property type="match status" value="1"/>
</dbReference>
<dbReference type="FunFam" id="3.30.70.270:FF:000001">
    <property type="entry name" value="Diguanylate cyclase domain protein"/>
    <property type="match status" value="1"/>
</dbReference>
<feature type="domain" description="EAL" evidence="2">
    <location>
        <begin position="749"/>
        <end position="999"/>
    </location>
</feature>